<keyword evidence="2" id="KW-1185">Reference proteome</keyword>
<organism evidence="1 2">
    <name type="scientific">Rhizobium miluonense</name>
    <dbReference type="NCBI Taxonomy" id="411945"/>
    <lineage>
        <taxon>Bacteria</taxon>
        <taxon>Pseudomonadati</taxon>
        <taxon>Pseudomonadota</taxon>
        <taxon>Alphaproteobacteria</taxon>
        <taxon>Hyphomicrobiales</taxon>
        <taxon>Rhizobiaceae</taxon>
        <taxon>Rhizobium/Agrobacterium group</taxon>
        <taxon>Rhizobium</taxon>
    </lineage>
</organism>
<name>A0ABU1SU59_9HYPH</name>
<dbReference type="Proteomes" id="UP001250791">
    <property type="component" value="Unassembled WGS sequence"/>
</dbReference>
<reference evidence="1 2" key="1">
    <citation type="submission" date="2023-07" db="EMBL/GenBank/DDBJ databases">
        <title>Sorghum-associated microbial communities from plants grown in Nebraska, USA.</title>
        <authorList>
            <person name="Schachtman D."/>
        </authorList>
    </citation>
    <scope>NUCLEOTIDE SEQUENCE [LARGE SCALE GENOMIC DNA]</scope>
    <source>
        <strain evidence="1 2">3199</strain>
    </source>
</reference>
<proteinExistence type="predicted"/>
<dbReference type="EMBL" id="JAVDUP010000005">
    <property type="protein sequence ID" value="MDR6902515.1"/>
    <property type="molecule type" value="Genomic_DNA"/>
</dbReference>
<evidence type="ECO:0000313" key="1">
    <source>
        <dbReference type="EMBL" id="MDR6902515.1"/>
    </source>
</evidence>
<sequence length="92" mass="10805">MRRYHHLVEGILQPEEIDRLQRIFDVVIAQPWFDLNDFNREAFALELITLYRSGVVDFTNLHQLGALTAIASFSRDMPEEERQALNLLYRAS</sequence>
<accession>A0ABU1SU59</accession>
<protein>
    <submittedName>
        <fullName evidence="1">Uncharacterized protein</fullName>
    </submittedName>
</protein>
<gene>
    <name evidence="1" type="ORF">J2W52_004148</name>
</gene>
<comment type="caution">
    <text evidence="1">The sequence shown here is derived from an EMBL/GenBank/DDBJ whole genome shotgun (WGS) entry which is preliminary data.</text>
</comment>
<evidence type="ECO:0000313" key="2">
    <source>
        <dbReference type="Proteomes" id="UP001250791"/>
    </source>
</evidence>
<dbReference type="RefSeq" id="WP_112336985.1">
    <property type="nucleotide sequence ID" value="NZ_JAVDUP010000005.1"/>
</dbReference>